<protein>
    <submittedName>
        <fullName evidence="1">Uncharacterized protein</fullName>
    </submittedName>
</protein>
<sequence length="107" mass="12096">MDAAAQKPDEVHMLQLGDEHDLVLELVQALRRVLRQPFHRHRLPSFQFPLVDRAKAAFSKLGPCRKIVSGQSYCAHVKERDIQVLVLTGFVFHAPVLDRSKSVTGVK</sequence>
<dbReference type="EMBL" id="GBRH01182042">
    <property type="protein sequence ID" value="JAE15854.1"/>
    <property type="molecule type" value="Transcribed_RNA"/>
</dbReference>
<accession>A0A0A9FX99</accession>
<organism evidence="1">
    <name type="scientific">Arundo donax</name>
    <name type="common">Giant reed</name>
    <name type="synonym">Donax arundinaceus</name>
    <dbReference type="NCBI Taxonomy" id="35708"/>
    <lineage>
        <taxon>Eukaryota</taxon>
        <taxon>Viridiplantae</taxon>
        <taxon>Streptophyta</taxon>
        <taxon>Embryophyta</taxon>
        <taxon>Tracheophyta</taxon>
        <taxon>Spermatophyta</taxon>
        <taxon>Magnoliopsida</taxon>
        <taxon>Liliopsida</taxon>
        <taxon>Poales</taxon>
        <taxon>Poaceae</taxon>
        <taxon>PACMAD clade</taxon>
        <taxon>Arundinoideae</taxon>
        <taxon>Arundineae</taxon>
        <taxon>Arundo</taxon>
    </lineage>
</organism>
<reference evidence="1" key="2">
    <citation type="journal article" date="2015" name="Data Brief">
        <title>Shoot transcriptome of the giant reed, Arundo donax.</title>
        <authorList>
            <person name="Barrero R.A."/>
            <person name="Guerrero F.D."/>
            <person name="Moolhuijzen P."/>
            <person name="Goolsby J.A."/>
            <person name="Tidwell J."/>
            <person name="Bellgard S.E."/>
            <person name="Bellgard M.I."/>
        </authorList>
    </citation>
    <scope>NUCLEOTIDE SEQUENCE</scope>
    <source>
        <tissue evidence="1">Shoot tissue taken approximately 20 cm above the soil surface</tissue>
    </source>
</reference>
<evidence type="ECO:0000313" key="1">
    <source>
        <dbReference type="EMBL" id="JAE15854.1"/>
    </source>
</evidence>
<reference evidence="1" key="1">
    <citation type="submission" date="2014-09" db="EMBL/GenBank/DDBJ databases">
        <authorList>
            <person name="Magalhaes I.L.F."/>
            <person name="Oliveira U."/>
            <person name="Santos F.R."/>
            <person name="Vidigal T.H.D.A."/>
            <person name="Brescovit A.D."/>
            <person name="Santos A.J."/>
        </authorList>
    </citation>
    <scope>NUCLEOTIDE SEQUENCE</scope>
    <source>
        <tissue evidence="1">Shoot tissue taken approximately 20 cm above the soil surface</tissue>
    </source>
</reference>
<name>A0A0A9FX99_ARUDO</name>
<dbReference type="AlphaFoldDB" id="A0A0A9FX99"/>
<proteinExistence type="predicted"/>